<organism evidence="1 2">
    <name type="scientific">Asbolus verrucosus</name>
    <name type="common">Desert ironclad beetle</name>
    <dbReference type="NCBI Taxonomy" id="1661398"/>
    <lineage>
        <taxon>Eukaryota</taxon>
        <taxon>Metazoa</taxon>
        <taxon>Ecdysozoa</taxon>
        <taxon>Arthropoda</taxon>
        <taxon>Hexapoda</taxon>
        <taxon>Insecta</taxon>
        <taxon>Pterygota</taxon>
        <taxon>Neoptera</taxon>
        <taxon>Endopterygota</taxon>
        <taxon>Coleoptera</taxon>
        <taxon>Polyphaga</taxon>
        <taxon>Cucujiformia</taxon>
        <taxon>Tenebrionidae</taxon>
        <taxon>Pimeliinae</taxon>
        <taxon>Asbolus</taxon>
    </lineage>
</organism>
<evidence type="ECO:0000313" key="2">
    <source>
        <dbReference type="Proteomes" id="UP000292052"/>
    </source>
</evidence>
<dbReference type="Gene3D" id="3.30.200.20">
    <property type="entry name" value="Phosphorylase Kinase, domain 1"/>
    <property type="match status" value="1"/>
</dbReference>
<dbReference type="Proteomes" id="UP000292052">
    <property type="component" value="Unassembled WGS sequence"/>
</dbReference>
<reference evidence="1 2" key="1">
    <citation type="submission" date="2017-03" db="EMBL/GenBank/DDBJ databases">
        <title>Genome of the blue death feigning beetle - Asbolus verrucosus.</title>
        <authorList>
            <person name="Rider S.D."/>
        </authorList>
    </citation>
    <scope>NUCLEOTIDE SEQUENCE [LARGE SCALE GENOMIC DNA]</scope>
    <source>
        <strain evidence="1">Butters</strain>
        <tissue evidence="1">Head and leg muscle</tissue>
    </source>
</reference>
<gene>
    <name evidence="1" type="ORF">BDFB_005642</name>
</gene>
<dbReference type="STRING" id="1661398.A0A482VT46"/>
<name>A0A482VT46_ASBVE</name>
<sequence>MHERPSLRNRPSATTASNYWDWRYKMSRLSQFYTVEVGDTKFTILKRYQNLKPIGSGAQGIVW</sequence>
<dbReference type="OrthoDB" id="192887at2759"/>
<dbReference type="EMBL" id="QDEB01064836">
    <property type="protein sequence ID" value="RZC36131.1"/>
    <property type="molecule type" value="Genomic_DNA"/>
</dbReference>
<comment type="caution">
    <text evidence="1">The sequence shown here is derived from an EMBL/GenBank/DDBJ whole genome shotgun (WGS) entry which is preliminary data.</text>
</comment>
<accession>A0A482VT46</accession>
<dbReference type="AlphaFoldDB" id="A0A482VT46"/>
<keyword evidence="2" id="KW-1185">Reference proteome</keyword>
<evidence type="ECO:0000313" key="1">
    <source>
        <dbReference type="EMBL" id="RZC36131.1"/>
    </source>
</evidence>
<protein>
    <submittedName>
        <fullName evidence="1">Uncharacterized protein</fullName>
    </submittedName>
</protein>
<proteinExistence type="predicted"/>